<dbReference type="EMBL" id="LWSA01000143">
    <property type="protein sequence ID" value="OCX72417.1"/>
    <property type="molecule type" value="Genomic_DNA"/>
</dbReference>
<accession>A0A1C2I8Z0</accession>
<evidence type="ECO:0000313" key="3">
    <source>
        <dbReference type="Proteomes" id="UP000094893"/>
    </source>
</evidence>
<organism evidence="2 3">
    <name type="scientific">Acidithiobacillus thiooxidans</name>
    <name type="common">Thiobacillus thiooxidans</name>
    <dbReference type="NCBI Taxonomy" id="930"/>
    <lineage>
        <taxon>Bacteria</taxon>
        <taxon>Pseudomonadati</taxon>
        <taxon>Pseudomonadota</taxon>
        <taxon>Acidithiobacillia</taxon>
        <taxon>Acidithiobacillales</taxon>
        <taxon>Acidithiobacillaceae</taxon>
        <taxon>Acidithiobacillus</taxon>
    </lineage>
</organism>
<dbReference type="AlphaFoldDB" id="A0A1C2I8Z0"/>
<protein>
    <submittedName>
        <fullName evidence="2">Uncharacterized protein</fullName>
    </submittedName>
</protein>
<evidence type="ECO:0000313" key="2">
    <source>
        <dbReference type="EMBL" id="OCX72417.1"/>
    </source>
</evidence>
<feature type="compositionally biased region" description="Basic and acidic residues" evidence="1">
    <location>
        <begin position="51"/>
        <end position="69"/>
    </location>
</feature>
<reference evidence="2 3" key="1">
    <citation type="journal article" date="2016" name="Int. J. Mol. Sci.">
        <title>Comparative genomics of the extreme acidophile Acidithiobacillus thiooxidans reveals intraspecific divergence and niche adaptation.</title>
        <authorList>
            <person name="Zhang X."/>
            <person name="Feng X."/>
            <person name="Tao J."/>
            <person name="Ma L."/>
            <person name="Xiao Y."/>
            <person name="Liang Y."/>
            <person name="Liu X."/>
            <person name="Yin H."/>
        </authorList>
    </citation>
    <scope>NUCLEOTIDE SEQUENCE [LARGE SCALE GENOMIC DNA]</scope>
    <source>
        <strain evidence="2 3">A02</strain>
    </source>
</reference>
<name>A0A1C2I8Z0_ACITH</name>
<dbReference type="STRING" id="930.GCA_002079865_00113"/>
<proteinExistence type="predicted"/>
<dbReference type="Proteomes" id="UP000094893">
    <property type="component" value="Unassembled WGS sequence"/>
</dbReference>
<sequence length="213" mass="24650">MLEQAEEFNDLAWLKLGILWRSTDFALHYYLSPQHPQFFGNTRALCRAVRRESQNGSRSERQKRTKELQDVEQNYSITQDTQTPKIILSGERRFLNALCELEESKLASLLLDMGGCVCRDLGEEYDFWLKEHGFQENPQFTEENDEPLFLPVNLSEVLSELIQDKARHATAESWASDAWALFFPEEPLSGYSQVCLHYADLAERIVMFSGNAF</sequence>
<evidence type="ECO:0000256" key="1">
    <source>
        <dbReference type="SAM" id="MobiDB-lite"/>
    </source>
</evidence>
<comment type="caution">
    <text evidence="2">The sequence shown here is derived from an EMBL/GenBank/DDBJ whole genome shotgun (WGS) entry which is preliminary data.</text>
</comment>
<feature type="region of interest" description="Disordered" evidence="1">
    <location>
        <begin position="51"/>
        <end position="70"/>
    </location>
</feature>
<gene>
    <name evidence="2" type="ORF">A6P07_10085</name>
</gene>